<evidence type="ECO:0000256" key="2">
    <source>
        <dbReference type="SAM" id="MobiDB-lite"/>
    </source>
</evidence>
<dbReference type="Pfam" id="PF02181">
    <property type="entry name" value="FH2"/>
    <property type="match status" value="1"/>
</dbReference>
<reference evidence="4" key="1">
    <citation type="submission" date="2021-02" db="EMBL/GenBank/DDBJ databases">
        <authorList>
            <person name="Palmer J.M."/>
        </authorList>
    </citation>
    <scope>NUCLEOTIDE SEQUENCE</scope>
    <source>
        <strain evidence="4">SCRP23</strain>
    </source>
</reference>
<dbReference type="InterPro" id="IPR019309">
    <property type="entry name" value="WASHC3"/>
</dbReference>
<evidence type="ECO:0000256" key="1">
    <source>
        <dbReference type="ARBA" id="ARBA00006290"/>
    </source>
</evidence>
<dbReference type="EMBL" id="JAGDFL010000446">
    <property type="protein sequence ID" value="KAG7388317.1"/>
    <property type="molecule type" value="Genomic_DNA"/>
</dbReference>
<dbReference type="GO" id="GO:0006887">
    <property type="term" value="P:exocytosis"/>
    <property type="evidence" value="ECO:0007669"/>
    <property type="project" value="TreeGrafter"/>
</dbReference>
<feature type="region of interest" description="Disordered" evidence="2">
    <location>
        <begin position="592"/>
        <end position="629"/>
    </location>
</feature>
<organism evidence="4 5">
    <name type="scientific">Phytophthora boehmeriae</name>
    <dbReference type="NCBI Taxonomy" id="109152"/>
    <lineage>
        <taxon>Eukaryota</taxon>
        <taxon>Sar</taxon>
        <taxon>Stramenopiles</taxon>
        <taxon>Oomycota</taxon>
        <taxon>Peronosporomycetes</taxon>
        <taxon>Peronosporales</taxon>
        <taxon>Peronosporaceae</taxon>
        <taxon>Phytophthora</taxon>
    </lineage>
</organism>
<dbReference type="PROSITE" id="PS51444">
    <property type="entry name" value="FH2"/>
    <property type="match status" value="1"/>
</dbReference>
<dbReference type="Proteomes" id="UP000693981">
    <property type="component" value="Unassembled WGS sequence"/>
</dbReference>
<feature type="region of interest" description="Disordered" evidence="2">
    <location>
        <begin position="1070"/>
        <end position="1164"/>
    </location>
</feature>
<feature type="region of interest" description="Disordered" evidence="2">
    <location>
        <begin position="974"/>
        <end position="1036"/>
    </location>
</feature>
<evidence type="ECO:0000313" key="4">
    <source>
        <dbReference type="EMBL" id="KAG7388317.1"/>
    </source>
</evidence>
<evidence type="ECO:0000259" key="3">
    <source>
        <dbReference type="PROSITE" id="PS51444"/>
    </source>
</evidence>
<sequence>MTPELSPLKAVKPLEIKPDTNSNSSAVVAPPASVTDVSKFRKLLSMGAPREAVRAKMQQAGLNPDLLDEQQGFSPKASPKPTPAPEKAVAPTTTEIPACPDISKFRKLLSMGAPLAAVKAKMVQAGLDPELLDKKTTFPQAKDSPPVPPPPVETSSGPDLAKFKKLLAMGAPLAAVKSKMAQAGLDPNLLDGPSPTNVPVPAAAAVTVTKTLVKDDPNYAKFFKLRSMGAPAAAVKAKMVQAGLDSNLLDTPDAELPTKNTSSIANSQADAAPNNPAVVLSATQPEEQTKVKDDPQYAKFFKLLSMGAPAESVKAKMRMAGLQPGLLDTPDASLKPASSAPKAAEPQVKVKDDPAYAKFFKLLSMGAPAESVKAKMRMAGLQPELLETPEAPVPTANASAQPPVSAVKVKDDPAYAKFFKLLSMGAPAESVKVKMQMAGLKPELLDTPEAELPNTSDQVSAQPQVKVKDDPAYAKFFKLLEMGAPAESVKAKMRMAGLQGDLLDTPDAVVPSAAPPTQPTAPTPTNTAARRAHLSIAIKPVVKTKTRAFYWQRLKAEVITGTVWEELEQEQSNQSNQDLLTLSESELEQLETEFPPPVASGPSTGTRRNMIGSPLSGPGSPMAGPGSPTTSPRVVFLIDRARSNNISIIVKQFRMSNAALRVAIMKMDSEVLTLDRVLGLIKILPTEEEIALIAGFKGDPTTLNGAELVLKELITVPRLKQRLAALETKHQFPGLIRDLQTKVNKIRTACNDIAQSSDFKTILLVILQVGNKMNQGTARGEAKGFRLNDLIKLAQLKSIDRSVTLLHYVARMVRKKKGDVVRLGDSLSSLYDVQSIPIPELQGDMNRVGDLTESINVELAAQRLKNRIEAKEDQDMFVESMTEFVETASKAVTTVKEELDEVLKLLRDTMLRFDKDTETDENPAPTPASSDQITPANLAGAGEFFSIIYEFTLSITKADRENELKRIREEKRLKQQELRAATPRRPPSAGRSPFVKSSSSNDKAVGPETQEAPQSKNGSAEPSRAEAPNNPVTTRSEDAVKALTQPSSSAPETRTSAVGIELMLPAISKKPQETQSAMKDNEIQPGQKAATLTEVGKSRPSGIPKAPLRTPGKVVKSSVLPRFGSPLKKSSVVPGIPSPGRQFVASPSSIEKSKLTAPSTETAVPFDAASIGEIKVQLETKHATNNDTQRSRLKPEVETETEDHNNNNSEPTSPEKALSEAEPAARVVIQTDA</sequence>
<feature type="region of interest" description="Disordered" evidence="2">
    <location>
        <begin position="136"/>
        <end position="157"/>
    </location>
</feature>
<feature type="region of interest" description="Disordered" evidence="2">
    <location>
        <begin position="54"/>
        <end position="95"/>
    </location>
</feature>
<dbReference type="InterPro" id="IPR015425">
    <property type="entry name" value="FH2_Formin"/>
</dbReference>
<accession>A0A8T1W3X4</accession>
<feature type="region of interest" description="Disordered" evidence="2">
    <location>
        <begin position="1"/>
        <end position="31"/>
    </location>
</feature>
<dbReference type="PANTHER" id="PTHR13015:SF0">
    <property type="entry name" value="WASH COMPLEX SUBUNIT 3"/>
    <property type="match status" value="1"/>
</dbReference>
<dbReference type="AlphaFoldDB" id="A0A8T1W3X4"/>
<comment type="caution">
    <text evidence="4">The sequence shown here is derived from an EMBL/GenBank/DDBJ whole genome shotgun (WGS) entry which is preliminary data.</text>
</comment>
<proteinExistence type="inferred from homology"/>
<dbReference type="Pfam" id="PF10152">
    <property type="entry name" value="CCDC53"/>
    <property type="match status" value="7"/>
</dbReference>
<feature type="region of interest" description="Disordered" evidence="2">
    <location>
        <begin position="914"/>
        <end position="935"/>
    </location>
</feature>
<dbReference type="SMART" id="SM00498">
    <property type="entry name" value="FH2"/>
    <property type="match status" value="1"/>
</dbReference>
<feature type="region of interest" description="Disordered" evidence="2">
    <location>
        <begin position="1179"/>
        <end position="1233"/>
    </location>
</feature>
<dbReference type="PANTHER" id="PTHR13015">
    <property type="entry name" value="PROTEIN AD-016-RELATED"/>
    <property type="match status" value="1"/>
</dbReference>
<keyword evidence="5" id="KW-1185">Reference proteome</keyword>
<feature type="domain" description="FH2" evidence="3">
    <location>
        <begin position="536"/>
        <end position="981"/>
    </location>
</feature>
<name>A0A8T1W3X4_9STRA</name>
<feature type="compositionally biased region" description="Low complexity" evidence="2">
    <location>
        <begin position="21"/>
        <end position="31"/>
    </location>
</feature>
<feature type="compositionally biased region" description="Low complexity" evidence="2">
    <location>
        <begin position="612"/>
        <end position="629"/>
    </location>
</feature>
<feature type="compositionally biased region" description="Polar residues" evidence="2">
    <location>
        <begin position="1145"/>
        <end position="1162"/>
    </location>
</feature>
<dbReference type="GO" id="GO:0071203">
    <property type="term" value="C:WASH complex"/>
    <property type="evidence" value="ECO:0007669"/>
    <property type="project" value="InterPro"/>
</dbReference>
<protein>
    <recommendedName>
        <fullName evidence="3">FH2 domain-containing protein</fullName>
    </recommendedName>
</protein>
<comment type="similarity">
    <text evidence="1">Belongs to the CCDC53 family.</text>
</comment>
<dbReference type="GO" id="GO:0030041">
    <property type="term" value="P:actin filament polymerization"/>
    <property type="evidence" value="ECO:0007669"/>
    <property type="project" value="TreeGrafter"/>
</dbReference>
<feature type="compositionally biased region" description="Polar residues" evidence="2">
    <location>
        <begin position="1011"/>
        <end position="1020"/>
    </location>
</feature>
<evidence type="ECO:0000313" key="5">
    <source>
        <dbReference type="Proteomes" id="UP000693981"/>
    </source>
</evidence>
<gene>
    <name evidence="4" type="ORF">PHYBOEH_007896</name>
</gene>
<dbReference type="OrthoDB" id="1668162at2759"/>
<feature type="compositionally biased region" description="Basic and acidic residues" evidence="2">
    <location>
        <begin position="1179"/>
        <end position="1205"/>
    </location>
</feature>